<dbReference type="EC" id="7.6.2.9" evidence="7"/>
<evidence type="ECO:0000256" key="7">
    <source>
        <dbReference type="ARBA" id="ARBA00066388"/>
    </source>
</evidence>
<dbReference type="GO" id="GO:0005524">
    <property type="term" value="F:ATP binding"/>
    <property type="evidence" value="ECO:0007669"/>
    <property type="project" value="UniProtKB-KW"/>
</dbReference>
<keyword evidence="1" id="KW-0813">Transport</keyword>
<name>A0A8J2TWK1_9MICO</name>
<dbReference type="InterPro" id="IPR017871">
    <property type="entry name" value="ABC_transporter-like_CS"/>
</dbReference>
<dbReference type="CDD" id="cd03259">
    <property type="entry name" value="ABC_Carb_Solutes_like"/>
    <property type="match status" value="1"/>
</dbReference>
<organism evidence="9 10">
    <name type="scientific">Sediminivirga luteola</name>
    <dbReference type="NCBI Taxonomy" id="1774748"/>
    <lineage>
        <taxon>Bacteria</taxon>
        <taxon>Bacillati</taxon>
        <taxon>Actinomycetota</taxon>
        <taxon>Actinomycetes</taxon>
        <taxon>Micrococcales</taxon>
        <taxon>Brevibacteriaceae</taxon>
        <taxon>Sediminivirga</taxon>
    </lineage>
</organism>
<dbReference type="GO" id="GO:0015418">
    <property type="term" value="F:ABC-type quaternary ammonium compound transporting activity"/>
    <property type="evidence" value="ECO:0007669"/>
    <property type="project" value="UniProtKB-EC"/>
</dbReference>
<gene>
    <name evidence="9" type="ORF">GCM10011333_08650</name>
</gene>
<dbReference type="SUPFAM" id="SSF52540">
    <property type="entry name" value="P-loop containing nucleoside triphosphate hydrolases"/>
    <property type="match status" value="1"/>
</dbReference>
<keyword evidence="6" id="KW-0472">Membrane</keyword>
<evidence type="ECO:0000256" key="5">
    <source>
        <dbReference type="ARBA" id="ARBA00022967"/>
    </source>
</evidence>
<sequence length="376" mass="39264">MKDPMTTTQTAASISLEGLAKTFGGQPAVAGLDLSLPPGAFLVLLGPSGCGKTTTLRMIAGLEDPTSGRIRFGDRVIADGGSGLSVPAERRGIGMVFQSYALWPHMTVRANVEWPLKVDGWSAADRRARVQEVLAMLGIDQLAGRHPAQLSGGQQQRVAIARTVAPRPKVLLFDEPLSNLDARLRVDTRAELVQVHLATGATSVYVTHDQIEALAMATHIAVLRGGRLEQFGTPDDLLQRPRTAFVAEFLGSPSAVLLEGEVRGGTLRSASLGGAALAGGLDAPEGTVLTAMYRPERLVLAAAEGEPAPEAGAEVTVLEATPSAGRFVVTVAAGAAGRFSVVAEQRIAVGAKRRLVLPPAPDALFDAAGDRWEPAG</sequence>
<keyword evidence="10" id="KW-1185">Reference proteome</keyword>
<accession>A0A8J2TWK1</accession>
<keyword evidence="2" id="KW-1003">Cell membrane</keyword>
<dbReference type="Gene3D" id="3.40.50.300">
    <property type="entry name" value="P-loop containing nucleotide triphosphate hydrolases"/>
    <property type="match status" value="1"/>
</dbReference>
<proteinExistence type="predicted"/>
<keyword evidence="3" id="KW-0547">Nucleotide-binding</keyword>
<dbReference type="PROSITE" id="PS50893">
    <property type="entry name" value="ABC_TRANSPORTER_2"/>
    <property type="match status" value="1"/>
</dbReference>
<protein>
    <recommendedName>
        <fullName evidence="7">ABC-type quaternary amine transporter</fullName>
        <ecNumber evidence="7">7.6.2.9</ecNumber>
    </recommendedName>
</protein>
<keyword evidence="4" id="KW-0067">ATP-binding</keyword>
<evidence type="ECO:0000256" key="3">
    <source>
        <dbReference type="ARBA" id="ARBA00022741"/>
    </source>
</evidence>
<dbReference type="Proteomes" id="UP000616114">
    <property type="component" value="Unassembled WGS sequence"/>
</dbReference>
<dbReference type="InterPro" id="IPR027417">
    <property type="entry name" value="P-loop_NTPase"/>
</dbReference>
<dbReference type="AlphaFoldDB" id="A0A8J2TWK1"/>
<reference evidence="9" key="1">
    <citation type="journal article" date="2014" name="Int. J. Syst. Evol. Microbiol.">
        <title>Complete genome sequence of Corynebacterium casei LMG S-19264T (=DSM 44701T), isolated from a smear-ripened cheese.</title>
        <authorList>
            <consortium name="US DOE Joint Genome Institute (JGI-PGF)"/>
            <person name="Walter F."/>
            <person name="Albersmeier A."/>
            <person name="Kalinowski J."/>
            <person name="Ruckert C."/>
        </authorList>
    </citation>
    <scope>NUCLEOTIDE SEQUENCE</scope>
    <source>
        <strain evidence="9">CGMCC 1.12785</strain>
    </source>
</reference>
<dbReference type="EMBL" id="BMFY01000003">
    <property type="protein sequence ID" value="GGA08104.1"/>
    <property type="molecule type" value="Genomic_DNA"/>
</dbReference>
<dbReference type="InterPro" id="IPR047641">
    <property type="entry name" value="ABC_transpr_MalK/UgpC-like"/>
</dbReference>
<dbReference type="InterPro" id="IPR003439">
    <property type="entry name" value="ABC_transporter-like_ATP-bd"/>
</dbReference>
<dbReference type="PANTHER" id="PTHR43875">
    <property type="entry name" value="MALTODEXTRIN IMPORT ATP-BINDING PROTEIN MSMX"/>
    <property type="match status" value="1"/>
</dbReference>
<evidence type="ECO:0000313" key="10">
    <source>
        <dbReference type="Proteomes" id="UP000616114"/>
    </source>
</evidence>
<keyword evidence="5" id="KW-1278">Translocase</keyword>
<dbReference type="GO" id="GO:0055052">
    <property type="term" value="C:ATP-binding cassette (ABC) transporter complex, substrate-binding subunit-containing"/>
    <property type="evidence" value="ECO:0007669"/>
    <property type="project" value="TreeGrafter"/>
</dbReference>
<evidence type="ECO:0000259" key="8">
    <source>
        <dbReference type="PROSITE" id="PS50893"/>
    </source>
</evidence>
<dbReference type="PANTHER" id="PTHR43875:SF15">
    <property type="entry name" value="TREHALOSE IMPORT ATP-BINDING PROTEIN SUGC"/>
    <property type="match status" value="1"/>
</dbReference>
<dbReference type="InterPro" id="IPR015853">
    <property type="entry name" value="ABC_transpr_FbpC"/>
</dbReference>
<dbReference type="InterPro" id="IPR003593">
    <property type="entry name" value="AAA+_ATPase"/>
</dbReference>
<dbReference type="GO" id="GO:0016887">
    <property type="term" value="F:ATP hydrolysis activity"/>
    <property type="evidence" value="ECO:0007669"/>
    <property type="project" value="InterPro"/>
</dbReference>
<reference evidence="9" key="2">
    <citation type="submission" date="2020-09" db="EMBL/GenBank/DDBJ databases">
        <authorList>
            <person name="Sun Q."/>
            <person name="Zhou Y."/>
        </authorList>
    </citation>
    <scope>NUCLEOTIDE SEQUENCE</scope>
    <source>
        <strain evidence="9">CGMCC 1.12785</strain>
    </source>
</reference>
<dbReference type="SMART" id="SM00382">
    <property type="entry name" value="AAA"/>
    <property type="match status" value="1"/>
</dbReference>
<dbReference type="PROSITE" id="PS00211">
    <property type="entry name" value="ABC_TRANSPORTER_1"/>
    <property type="match status" value="1"/>
</dbReference>
<evidence type="ECO:0000256" key="6">
    <source>
        <dbReference type="ARBA" id="ARBA00023136"/>
    </source>
</evidence>
<dbReference type="Pfam" id="PF00005">
    <property type="entry name" value="ABC_tran"/>
    <property type="match status" value="1"/>
</dbReference>
<comment type="caution">
    <text evidence="9">The sequence shown here is derived from an EMBL/GenBank/DDBJ whole genome shotgun (WGS) entry which is preliminary data.</text>
</comment>
<evidence type="ECO:0000256" key="1">
    <source>
        <dbReference type="ARBA" id="ARBA00022448"/>
    </source>
</evidence>
<dbReference type="FunFam" id="3.40.50.300:FF:000425">
    <property type="entry name" value="Probable ABC transporter, ATP-binding subunit"/>
    <property type="match status" value="1"/>
</dbReference>
<dbReference type="Gene3D" id="2.40.50.100">
    <property type="match status" value="1"/>
</dbReference>
<evidence type="ECO:0000256" key="4">
    <source>
        <dbReference type="ARBA" id="ARBA00022840"/>
    </source>
</evidence>
<evidence type="ECO:0000313" key="9">
    <source>
        <dbReference type="EMBL" id="GGA08104.1"/>
    </source>
</evidence>
<dbReference type="GO" id="GO:0015408">
    <property type="term" value="F:ABC-type ferric iron transporter activity"/>
    <property type="evidence" value="ECO:0007669"/>
    <property type="project" value="InterPro"/>
</dbReference>
<evidence type="ECO:0000256" key="2">
    <source>
        <dbReference type="ARBA" id="ARBA00022475"/>
    </source>
</evidence>
<feature type="domain" description="ABC transporter" evidence="8">
    <location>
        <begin position="14"/>
        <end position="250"/>
    </location>
</feature>